<evidence type="ECO:0000256" key="9">
    <source>
        <dbReference type="SAM" id="Coils"/>
    </source>
</evidence>
<dbReference type="InterPro" id="IPR055410">
    <property type="entry name" value="Beta-prop_CAF1B_HIR1"/>
</dbReference>
<dbReference type="InterPro" id="IPR019775">
    <property type="entry name" value="WD40_repeat_CS"/>
</dbReference>
<dbReference type="GO" id="GO:0000417">
    <property type="term" value="C:HIR complex"/>
    <property type="evidence" value="ECO:0007669"/>
    <property type="project" value="TreeGrafter"/>
</dbReference>
<dbReference type="InterPro" id="IPR031120">
    <property type="entry name" value="HIR1-like"/>
</dbReference>
<keyword evidence="8" id="KW-0678">Repressor</keyword>
<feature type="domain" description="CAF1B/HIR1 beta-propeller" evidence="10">
    <location>
        <begin position="12"/>
        <end position="357"/>
    </location>
</feature>
<comment type="similarity">
    <text evidence="2 8">Belongs to the WD repeat HIR1 family.</text>
</comment>
<evidence type="ECO:0000256" key="2">
    <source>
        <dbReference type="ARBA" id="ARBA00007306"/>
    </source>
</evidence>
<reference evidence="11 12" key="1">
    <citation type="submission" date="2012-10" db="EMBL/GenBank/DDBJ databases">
        <authorList>
            <person name="Zafar N."/>
            <person name="Inman J."/>
            <person name="Hall N."/>
            <person name="Lorenzi H."/>
            <person name="Caler E."/>
        </authorList>
    </citation>
    <scope>NUCLEOTIDE SEQUENCE [LARGE SCALE GENOMIC DNA]</scope>
    <source>
        <strain evidence="11 12">IP1</strain>
    </source>
</reference>
<evidence type="ECO:0000256" key="7">
    <source>
        <dbReference type="PROSITE-ProRule" id="PRU00221"/>
    </source>
</evidence>
<dbReference type="GO" id="GO:0005634">
    <property type="term" value="C:nucleus"/>
    <property type="evidence" value="ECO:0007669"/>
    <property type="project" value="UniProtKB-SubCell"/>
</dbReference>
<name>A0A0A1TZ69_ENTIV</name>
<accession>A0A0A1TZ69</accession>
<feature type="coiled-coil region" evidence="9">
    <location>
        <begin position="492"/>
        <end position="582"/>
    </location>
</feature>
<evidence type="ECO:0000259" key="10">
    <source>
        <dbReference type="Pfam" id="PF24105"/>
    </source>
</evidence>
<dbReference type="OMA" id="PINEYIV"/>
<dbReference type="Pfam" id="PF24105">
    <property type="entry name" value="Beta-prop_CAF1B_HIR1"/>
    <property type="match status" value="1"/>
</dbReference>
<dbReference type="PROSITE" id="PS50082">
    <property type="entry name" value="WD_REPEATS_2"/>
    <property type="match status" value="2"/>
</dbReference>
<dbReference type="PANTHER" id="PTHR13831">
    <property type="entry name" value="MEMBER OF THE HIR1 FAMILY OF WD-REPEAT PROTEINS"/>
    <property type="match status" value="1"/>
</dbReference>
<feature type="repeat" description="WD" evidence="7">
    <location>
        <begin position="118"/>
        <end position="159"/>
    </location>
</feature>
<protein>
    <recommendedName>
        <fullName evidence="8">Protein HIRA</fullName>
    </recommendedName>
</protein>
<keyword evidence="12" id="KW-1185">Reference proteome</keyword>
<organism evidence="11 12">
    <name type="scientific">Entamoeba invadens IP1</name>
    <dbReference type="NCBI Taxonomy" id="370355"/>
    <lineage>
        <taxon>Eukaryota</taxon>
        <taxon>Amoebozoa</taxon>
        <taxon>Evosea</taxon>
        <taxon>Archamoebae</taxon>
        <taxon>Mastigamoebida</taxon>
        <taxon>Entamoebidae</taxon>
        <taxon>Entamoeba</taxon>
    </lineage>
</organism>
<dbReference type="InterPro" id="IPR015943">
    <property type="entry name" value="WD40/YVTN_repeat-like_dom_sf"/>
</dbReference>
<comment type="subcellular location">
    <subcellularLocation>
        <location evidence="1 8">Nucleus</location>
    </subcellularLocation>
</comment>
<dbReference type="GO" id="GO:0031491">
    <property type="term" value="F:nucleosome binding"/>
    <property type="evidence" value="ECO:0007669"/>
    <property type="project" value="TreeGrafter"/>
</dbReference>
<dbReference type="PANTHER" id="PTHR13831:SF0">
    <property type="entry name" value="PROTEIN HIRA"/>
    <property type="match status" value="1"/>
</dbReference>
<dbReference type="VEuPathDB" id="AmoebaDB:EIN_044380"/>
<dbReference type="Gene3D" id="2.130.10.10">
    <property type="entry name" value="YVTN repeat-like/Quinoprotein amine dehydrogenase"/>
    <property type="match status" value="2"/>
</dbReference>
<evidence type="ECO:0000256" key="8">
    <source>
        <dbReference type="RuleBase" id="RU364014"/>
    </source>
</evidence>
<evidence type="ECO:0000256" key="6">
    <source>
        <dbReference type="ARBA" id="ARBA00023242"/>
    </source>
</evidence>
<dbReference type="AlphaFoldDB" id="A0A0A1TZ69"/>
<dbReference type="SUPFAM" id="SSF50978">
    <property type="entry name" value="WD40 repeat-like"/>
    <property type="match status" value="2"/>
</dbReference>
<dbReference type="PROSITE" id="PS00678">
    <property type="entry name" value="WD_REPEATS_1"/>
    <property type="match status" value="2"/>
</dbReference>
<feature type="coiled-coil region" evidence="9">
    <location>
        <begin position="395"/>
        <end position="426"/>
    </location>
</feature>
<dbReference type="GeneID" id="14885853"/>
<evidence type="ECO:0000256" key="3">
    <source>
        <dbReference type="ARBA" id="ARBA00022574"/>
    </source>
</evidence>
<keyword evidence="8" id="KW-0805">Transcription regulation</keyword>
<dbReference type="PROSITE" id="PS50294">
    <property type="entry name" value="WD_REPEATS_REGION"/>
    <property type="match status" value="1"/>
</dbReference>
<dbReference type="EMBL" id="KB206902">
    <property type="protein sequence ID" value="ELP86880.1"/>
    <property type="molecule type" value="Genomic_DNA"/>
</dbReference>
<evidence type="ECO:0000256" key="1">
    <source>
        <dbReference type="ARBA" id="ARBA00004123"/>
    </source>
</evidence>
<evidence type="ECO:0000256" key="4">
    <source>
        <dbReference type="ARBA" id="ARBA00022737"/>
    </source>
</evidence>
<dbReference type="GO" id="GO:0006338">
    <property type="term" value="P:chromatin remodeling"/>
    <property type="evidence" value="ECO:0007669"/>
    <property type="project" value="TreeGrafter"/>
</dbReference>
<evidence type="ECO:0000313" key="11">
    <source>
        <dbReference type="EMBL" id="ELP86880.1"/>
    </source>
</evidence>
<comment type="function">
    <text evidence="8">Required for replication-independent chromatin assembly and for the periodic repression of histone gene transcription during the cell cycle.</text>
</comment>
<dbReference type="GO" id="GO:0006351">
    <property type="term" value="P:DNA-templated transcription"/>
    <property type="evidence" value="ECO:0007669"/>
    <property type="project" value="InterPro"/>
</dbReference>
<evidence type="ECO:0000256" key="5">
    <source>
        <dbReference type="ARBA" id="ARBA00022853"/>
    </source>
</evidence>
<keyword evidence="8" id="KW-0804">Transcription</keyword>
<feature type="repeat" description="WD" evidence="7">
    <location>
        <begin position="59"/>
        <end position="92"/>
    </location>
</feature>
<dbReference type="InterPro" id="IPR001680">
    <property type="entry name" value="WD40_rpt"/>
</dbReference>
<gene>
    <name evidence="11" type="ORF">EIN_044380</name>
</gene>
<evidence type="ECO:0000313" key="12">
    <source>
        <dbReference type="Proteomes" id="UP000014680"/>
    </source>
</evidence>
<keyword evidence="6 8" id="KW-0539">Nucleus</keyword>
<keyword evidence="3 7" id="KW-0853">WD repeat</keyword>
<dbReference type="InterPro" id="IPR036322">
    <property type="entry name" value="WD40_repeat_dom_sf"/>
</dbReference>
<dbReference type="SMART" id="SM00320">
    <property type="entry name" value="WD40"/>
    <property type="match status" value="6"/>
</dbReference>
<keyword evidence="9" id="KW-0175">Coiled coil</keyword>
<dbReference type="RefSeq" id="XP_004253651.1">
    <property type="nucleotide sequence ID" value="XM_004253603.1"/>
</dbReference>
<proteinExistence type="inferred from homology"/>
<dbReference type="OrthoDB" id="1741719at2759"/>
<keyword evidence="4 8" id="KW-0677">Repeat</keyword>
<dbReference type="Proteomes" id="UP000014680">
    <property type="component" value="Unassembled WGS sequence"/>
</dbReference>
<dbReference type="KEGG" id="eiv:EIN_044380"/>
<keyword evidence="5 8" id="KW-0156">Chromatin regulator</keyword>
<dbReference type="GO" id="GO:0000785">
    <property type="term" value="C:chromatin"/>
    <property type="evidence" value="ECO:0007669"/>
    <property type="project" value="TreeGrafter"/>
</dbReference>
<sequence>MVIFIRPFWVEHRGCPIYSVDASPTMEEIVTCGGDGCFNLYNTKAFSDSSLQPKLKSKTKVSDMSLNVIRYSHDGRYVATGGDDHIVSIWELTERLGGFEKDETENYYDVIFTRVCNLRTHTDSVIDLCWLPGDKFLISVSADCTAAIWDVTKQELLDTYRDHKASIIGVCVDPLGVYACTQDLKEVRVWKIRDKSTVVKIEEPFEDCEHGNFSCRMSWSCDGKDLAVVGATSKLKRCFLLIKRSDWTYQTCYGHKNEVISARFSDRIFGYLRSAGKSKTPFKIFASGSIDGDVCIWSTKPSGGKKGDTPSFTSICTIEKVFDESVQDLVWCNSGKDLIAVGLKGFLAVIKFSYEEIGGTLVSEEALRKYMAHFKQKDAEEIQESLTVKEECRIQHEKDEQQQLKQKELEEAKEREEQEKANAKRPAVDVLHPEERKMLEKMKADKMKEKKKKIKPVVLLNEPKAITLPKVEKDPIVVKQPPPLVPSKPEKVSKLEKSEIEKNEKLEDEEKTLRMRMASKAVKETIEKEKERKEMNGKKYQERLDIIEEMRMKKVMKRIDQIDELENQMKCITERIARVENEKVADRLKVLEMTQTTAANTLNTTNDDTKVLTVPLIRPLTINCLNEEKKPIVYKSTTSVYGKKMFSYVQLVNVLNDAILWESQLPFQVTTMSLSTDEITIGTIGGVVLGIDQYSGAIIRAPLMVHGVIHNAFKDKGVVFVVKCDGMIEVYNATSELIKIVSVKELAEQLNMKNVTDVKCTSSGGISVVFDEDIEVVILNGHWVVRRSLVKDEEKRKNVNVANKWKMECELELTTLSLTWDTEQFETVIQRYLEVLKTPKDEKRGNALIRILNGLKNGKNDTLIEKWKETVKRWIVS</sequence>